<dbReference type="PATRIC" id="fig|1747903.4.peg.577"/>
<feature type="domain" description="TonB-dependent receptor-like beta-barrel" evidence="14">
    <location>
        <begin position="415"/>
        <end position="723"/>
    </location>
</feature>
<reference evidence="16 17" key="1">
    <citation type="submission" date="2016-04" db="EMBL/GenBank/DDBJ databases">
        <title>Draft genome sequence of Janthinobacterium psychrotolerans sp. nov., isolated from freshwater sediments in Denmark.</title>
        <authorList>
            <person name="Gong X."/>
            <person name="Skrivergaard S."/>
            <person name="Korsgaard B.S."/>
            <person name="Schreiber L."/>
            <person name="Marshall I.P."/>
            <person name="Finster K."/>
            <person name="Schramm A."/>
        </authorList>
    </citation>
    <scope>NUCLEOTIDE SEQUENCE [LARGE SCALE GENOMIC DNA]</scope>
    <source>
        <strain evidence="16 17">S3-2</strain>
    </source>
</reference>
<keyword evidence="9 11" id="KW-0472">Membrane</keyword>
<dbReference type="GO" id="GO:0009279">
    <property type="term" value="C:cell outer membrane"/>
    <property type="evidence" value="ECO:0007669"/>
    <property type="project" value="UniProtKB-SubCell"/>
</dbReference>
<evidence type="ECO:0000256" key="7">
    <source>
        <dbReference type="ARBA" id="ARBA00023065"/>
    </source>
</evidence>
<dbReference type="EMBL" id="LOCQ01000061">
    <property type="protein sequence ID" value="OBV37081.1"/>
    <property type="molecule type" value="Genomic_DNA"/>
</dbReference>
<dbReference type="AlphaFoldDB" id="A0A1A7BU48"/>
<dbReference type="PANTHER" id="PTHR32552:SF81">
    <property type="entry name" value="TONB-DEPENDENT OUTER MEMBRANE RECEPTOR"/>
    <property type="match status" value="1"/>
</dbReference>
<dbReference type="InterPro" id="IPR039426">
    <property type="entry name" value="TonB-dep_rcpt-like"/>
</dbReference>
<evidence type="ECO:0000256" key="13">
    <source>
        <dbReference type="SAM" id="SignalP"/>
    </source>
</evidence>
<evidence type="ECO:0000256" key="10">
    <source>
        <dbReference type="ARBA" id="ARBA00023237"/>
    </source>
</evidence>
<comment type="subcellular location">
    <subcellularLocation>
        <location evidence="1 11">Cell outer membrane</location>
        <topology evidence="1 11">Multi-pass membrane protein</topology>
    </subcellularLocation>
</comment>
<proteinExistence type="inferred from homology"/>
<protein>
    <submittedName>
        <fullName evidence="16">Iron complex outermembrane recepter protein</fullName>
    </submittedName>
</protein>
<evidence type="ECO:0000256" key="12">
    <source>
        <dbReference type="RuleBase" id="RU003357"/>
    </source>
</evidence>
<evidence type="ECO:0000313" key="16">
    <source>
        <dbReference type="EMBL" id="OBV37081.1"/>
    </source>
</evidence>
<keyword evidence="5 11" id="KW-0812">Transmembrane</keyword>
<comment type="similarity">
    <text evidence="11 12">Belongs to the TonB-dependent receptor family.</text>
</comment>
<evidence type="ECO:0000259" key="15">
    <source>
        <dbReference type="Pfam" id="PF07715"/>
    </source>
</evidence>
<feature type="signal peptide" evidence="13">
    <location>
        <begin position="1"/>
        <end position="32"/>
    </location>
</feature>
<comment type="caution">
    <text evidence="16">The sequence shown here is derived from an EMBL/GenBank/DDBJ whole genome shotgun (WGS) entry which is preliminary data.</text>
</comment>
<keyword evidence="2 11" id="KW-0813">Transport</keyword>
<evidence type="ECO:0000259" key="14">
    <source>
        <dbReference type="Pfam" id="PF00593"/>
    </source>
</evidence>
<organism evidence="16 17">
    <name type="scientific">Janthinobacterium psychrotolerans</name>
    <dbReference type="NCBI Taxonomy" id="1747903"/>
    <lineage>
        <taxon>Bacteria</taxon>
        <taxon>Pseudomonadati</taxon>
        <taxon>Pseudomonadota</taxon>
        <taxon>Betaproteobacteria</taxon>
        <taxon>Burkholderiales</taxon>
        <taxon>Oxalobacteraceae</taxon>
        <taxon>Janthinobacterium</taxon>
    </lineage>
</organism>
<keyword evidence="4" id="KW-0410">Iron transport</keyword>
<keyword evidence="6" id="KW-0408">Iron</keyword>
<evidence type="ECO:0000256" key="4">
    <source>
        <dbReference type="ARBA" id="ARBA00022496"/>
    </source>
</evidence>
<dbReference type="Proteomes" id="UP000092713">
    <property type="component" value="Unassembled WGS sequence"/>
</dbReference>
<keyword evidence="3 11" id="KW-1134">Transmembrane beta strand</keyword>
<feature type="domain" description="TonB-dependent receptor plug" evidence="15">
    <location>
        <begin position="72"/>
        <end position="180"/>
    </location>
</feature>
<sequence length="759" mass="80869">MLQNHSKRTASQAALKQGLFLSGVLLAGGVQAADALDQGDAAIAEAAAIGVVQAGSEVPSVTVSATRRNASLQSVPLAITVIDGERLEQANRNSIESIVQEIPSATFRQQGGNKDSTIFVRGIGTISTSPGVEPTVSTVIDGVVLARPGQATLDLLDIDRVEVLRGPQGTLFGKNASSGVLNVVSRKPGQQLAGYVDGGYYEGNEKRLRAGVSGALVPNVIAASLNALYADYDGNVSNVHAGGGKVNGYERKGLRARVDITPREDLDITLIADYLRGTGSPSFTAYKSTSTAFSQAIAPVVASLENRSVNTDLPSDIRDTNRGVSAQVDWRVNGYTFTSISAARDWDNAQYTSTSAIGNSAEASRITAAYPATRDIGTVAFSQVSQELRVASPKDGFVDYVAGAFYLHGKDRETYQRIVTTNTVNSGRADYGVRNDSYAVFGEATLNFTPALRGIVGARWNRDELAYDHARTSTQATAFAGVQPAVQSDGSVTKDGYSGRVGLQYDLAPGINTYATYSRGYKGPAYNVFFNMLARDTLALKPETSDAFELGLKSSWLQRRLTVNLAAFHTAYRDYQANFYDTVAGAVVTRLINAGEVSTRGLELDVAARPTQQLSLNAALAYTDAQIDQFNCPAAAAASCNLNGKTLPFSPKWKSFVRASYGIPLNNGLLLDLSADYSYQSRTQYDLFQSPDAIQGAYGLLNAGLTVSSVDGGWRVALVAKNLANKSYATNLVASTGYVTRGVPRDDSRYVGITARKEF</sequence>
<dbReference type="STRING" id="1747903.ASR47_1002132"/>
<dbReference type="InterPro" id="IPR036942">
    <property type="entry name" value="Beta-barrel_TonB_sf"/>
</dbReference>
<dbReference type="Pfam" id="PF07715">
    <property type="entry name" value="Plug"/>
    <property type="match status" value="1"/>
</dbReference>
<evidence type="ECO:0000256" key="6">
    <source>
        <dbReference type="ARBA" id="ARBA00023004"/>
    </source>
</evidence>
<dbReference type="PROSITE" id="PS52016">
    <property type="entry name" value="TONB_DEPENDENT_REC_3"/>
    <property type="match status" value="1"/>
</dbReference>
<dbReference type="Gene3D" id="2.40.170.20">
    <property type="entry name" value="TonB-dependent receptor, beta-barrel domain"/>
    <property type="match status" value="1"/>
</dbReference>
<evidence type="ECO:0000256" key="1">
    <source>
        <dbReference type="ARBA" id="ARBA00004571"/>
    </source>
</evidence>
<keyword evidence="10 11" id="KW-0998">Cell outer membrane</keyword>
<keyword evidence="13" id="KW-0732">Signal</keyword>
<evidence type="ECO:0000256" key="3">
    <source>
        <dbReference type="ARBA" id="ARBA00022452"/>
    </source>
</evidence>
<dbReference type="InterPro" id="IPR000531">
    <property type="entry name" value="Beta-barrel_TonB"/>
</dbReference>
<evidence type="ECO:0000256" key="5">
    <source>
        <dbReference type="ARBA" id="ARBA00022692"/>
    </source>
</evidence>
<name>A0A1A7BU48_9BURK</name>
<dbReference type="CDD" id="cd01347">
    <property type="entry name" value="ligand_gated_channel"/>
    <property type="match status" value="1"/>
</dbReference>
<accession>A0A1A7BU48</accession>
<dbReference type="Pfam" id="PF00593">
    <property type="entry name" value="TonB_dep_Rec_b-barrel"/>
    <property type="match status" value="1"/>
</dbReference>
<dbReference type="SUPFAM" id="SSF56935">
    <property type="entry name" value="Porins"/>
    <property type="match status" value="1"/>
</dbReference>
<keyword evidence="8 12" id="KW-0798">TonB box</keyword>
<dbReference type="InterPro" id="IPR012910">
    <property type="entry name" value="Plug_dom"/>
</dbReference>
<dbReference type="RefSeq" id="WP_082989117.1">
    <property type="nucleotide sequence ID" value="NZ_LOCQ01000061.1"/>
</dbReference>
<dbReference type="OrthoDB" id="8538693at2"/>
<keyword evidence="17" id="KW-1185">Reference proteome</keyword>
<feature type="chain" id="PRO_5008355309" evidence="13">
    <location>
        <begin position="33"/>
        <end position="759"/>
    </location>
</feature>
<dbReference type="GO" id="GO:0006826">
    <property type="term" value="P:iron ion transport"/>
    <property type="evidence" value="ECO:0007669"/>
    <property type="project" value="UniProtKB-KW"/>
</dbReference>
<evidence type="ECO:0000256" key="8">
    <source>
        <dbReference type="ARBA" id="ARBA00023077"/>
    </source>
</evidence>
<evidence type="ECO:0000256" key="2">
    <source>
        <dbReference type="ARBA" id="ARBA00022448"/>
    </source>
</evidence>
<gene>
    <name evidence="16" type="ORF">ASR47_1002132</name>
</gene>
<evidence type="ECO:0000313" key="17">
    <source>
        <dbReference type="Proteomes" id="UP000092713"/>
    </source>
</evidence>
<evidence type="ECO:0000256" key="9">
    <source>
        <dbReference type="ARBA" id="ARBA00023136"/>
    </source>
</evidence>
<keyword evidence="7" id="KW-0406">Ion transport</keyword>
<evidence type="ECO:0000256" key="11">
    <source>
        <dbReference type="PROSITE-ProRule" id="PRU01360"/>
    </source>
</evidence>
<dbReference type="PANTHER" id="PTHR32552">
    <property type="entry name" value="FERRICHROME IRON RECEPTOR-RELATED"/>
    <property type="match status" value="1"/>
</dbReference>